<gene>
    <name evidence="2" type="ORF">C0Q70_16776</name>
</gene>
<evidence type="ECO:0000313" key="3">
    <source>
        <dbReference type="Proteomes" id="UP000245119"/>
    </source>
</evidence>
<dbReference type="OrthoDB" id="6147628at2759"/>
<protein>
    <submittedName>
        <fullName evidence="2">Uncharacterized protein</fullName>
    </submittedName>
</protein>
<dbReference type="Proteomes" id="UP000245119">
    <property type="component" value="Linkage Group LG10"/>
</dbReference>
<feature type="region of interest" description="Disordered" evidence="1">
    <location>
        <begin position="82"/>
        <end position="106"/>
    </location>
</feature>
<keyword evidence="3" id="KW-1185">Reference proteome</keyword>
<evidence type="ECO:0000256" key="1">
    <source>
        <dbReference type="SAM" id="MobiDB-lite"/>
    </source>
</evidence>
<reference evidence="2 3" key="1">
    <citation type="submission" date="2018-04" db="EMBL/GenBank/DDBJ databases">
        <title>The genome of golden apple snail Pomacea canaliculata provides insight into stress tolerance and invasive adaptation.</title>
        <authorList>
            <person name="Liu C."/>
            <person name="Liu B."/>
            <person name="Ren Y."/>
            <person name="Zhang Y."/>
            <person name="Wang H."/>
            <person name="Li S."/>
            <person name="Jiang F."/>
            <person name="Yin L."/>
            <person name="Zhang G."/>
            <person name="Qian W."/>
            <person name="Fan W."/>
        </authorList>
    </citation>
    <scope>NUCLEOTIDE SEQUENCE [LARGE SCALE GENOMIC DNA]</scope>
    <source>
        <strain evidence="2">SZHN2017</strain>
        <tissue evidence="2">Muscle</tissue>
    </source>
</reference>
<feature type="compositionally biased region" description="Basic residues" evidence="1">
    <location>
        <begin position="96"/>
        <end position="106"/>
    </location>
</feature>
<evidence type="ECO:0000313" key="2">
    <source>
        <dbReference type="EMBL" id="PVD23504.1"/>
    </source>
</evidence>
<organism evidence="2 3">
    <name type="scientific">Pomacea canaliculata</name>
    <name type="common">Golden apple snail</name>
    <dbReference type="NCBI Taxonomy" id="400727"/>
    <lineage>
        <taxon>Eukaryota</taxon>
        <taxon>Metazoa</taxon>
        <taxon>Spiralia</taxon>
        <taxon>Lophotrochozoa</taxon>
        <taxon>Mollusca</taxon>
        <taxon>Gastropoda</taxon>
        <taxon>Caenogastropoda</taxon>
        <taxon>Architaenioglossa</taxon>
        <taxon>Ampullarioidea</taxon>
        <taxon>Ampullariidae</taxon>
        <taxon>Pomacea</taxon>
    </lineage>
</organism>
<dbReference type="AlphaFoldDB" id="A0A2T7NQQ2"/>
<proteinExistence type="predicted"/>
<name>A0A2T7NQQ2_POMCA</name>
<accession>A0A2T7NQQ2</accession>
<dbReference type="EMBL" id="PZQS01000010">
    <property type="protein sequence ID" value="PVD23504.1"/>
    <property type="molecule type" value="Genomic_DNA"/>
</dbReference>
<comment type="caution">
    <text evidence="2">The sequence shown here is derived from an EMBL/GenBank/DDBJ whole genome shotgun (WGS) entry which is preliminary data.</text>
</comment>
<sequence length="106" mass="11713">MTRPDNTNKVVLAFVVTFATAIYVRDNYVVLEPYDDTSPPSPGDVNWATWTKHGGRGPLPAAAADTRTHRLRQAVRLLRTASSGLAGEPLQPDGLRHHRLTTCRHN</sequence>